<organism evidence="2">
    <name type="scientific">Salpingoeca rosetta (strain ATCC 50818 / BSB-021)</name>
    <dbReference type="NCBI Taxonomy" id="946362"/>
    <lineage>
        <taxon>Eukaryota</taxon>
        <taxon>Choanoflagellata</taxon>
        <taxon>Craspedida</taxon>
        <taxon>Salpingoecidae</taxon>
        <taxon>Salpingoeca</taxon>
    </lineage>
</organism>
<name>F2U0W5_SALR5</name>
<evidence type="ECO:0000313" key="1">
    <source>
        <dbReference type="EMBL" id="EGD80539.1"/>
    </source>
</evidence>
<dbReference type="Gene3D" id="1.10.510.10">
    <property type="entry name" value="Transferase(Phosphotransferase) domain 1"/>
    <property type="match status" value="1"/>
</dbReference>
<keyword evidence="1" id="KW-0723">Serine/threonine-protein kinase</keyword>
<dbReference type="InterPro" id="IPR011009">
    <property type="entry name" value="Kinase-like_dom_sf"/>
</dbReference>
<dbReference type="InParanoid" id="F2U0W5"/>
<accession>F2U0W5</accession>
<dbReference type="SUPFAM" id="SSF56112">
    <property type="entry name" value="Protein kinase-like (PK-like)"/>
    <property type="match status" value="1"/>
</dbReference>
<gene>
    <name evidence="1" type="ORF">PTSG_01130</name>
</gene>
<protein>
    <submittedName>
        <fullName evidence="1">Serine/threonine protein kinase</fullName>
    </submittedName>
</protein>
<dbReference type="Proteomes" id="UP000007799">
    <property type="component" value="Unassembled WGS sequence"/>
</dbReference>
<dbReference type="EMBL" id="GL832958">
    <property type="protein sequence ID" value="EGD80539.1"/>
    <property type="molecule type" value="Genomic_DNA"/>
</dbReference>
<reference evidence="1" key="1">
    <citation type="submission" date="2009-08" db="EMBL/GenBank/DDBJ databases">
        <title>Annotation of Salpingoeca rosetta.</title>
        <authorList>
            <consortium name="The Broad Institute Genome Sequencing Platform"/>
            <person name="Russ C."/>
            <person name="Cuomo C."/>
            <person name="Burger G."/>
            <person name="Gray M.W."/>
            <person name="Holland P.W.H."/>
            <person name="King N."/>
            <person name="Lang F.B.F."/>
            <person name="Roger A.J."/>
            <person name="Ruiz-Trillo I."/>
            <person name="Young S.K."/>
            <person name="Zeng Q."/>
            <person name="Gargeya S."/>
            <person name="Alvarado L."/>
            <person name="Berlin A."/>
            <person name="Chapman S.B."/>
            <person name="Chen Z."/>
            <person name="Freedman E."/>
            <person name="Gellesch M."/>
            <person name="Goldberg J."/>
            <person name="Griggs A."/>
            <person name="Gujja S."/>
            <person name="Heilman E."/>
            <person name="Heiman D."/>
            <person name="Howarth C."/>
            <person name="Mehta T."/>
            <person name="Neiman D."/>
            <person name="Pearson M."/>
            <person name="Roberts A."/>
            <person name="Saif S."/>
            <person name="Shea T."/>
            <person name="Shenoy N."/>
            <person name="Sisk P."/>
            <person name="Stolte C."/>
            <person name="Sykes S."/>
            <person name="White J."/>
            <person name="Yandava C."/>
            <person name="Haas B."/>
            <person name="Nusbaum C."/>
            <person name="Birren B."/>
        </authorList>
    </citation>
    <scope>NUCLEOTIDE SEQUENCE [LARGE SCALE GENOMIC DNA]</scope>
    <source>
        <strain evidence="1">ATCC 50818</strain>
    </source>
</reference>
<keyword evidence="1" id="KW-0418">Kinase</keyword>
<dbReference type="RefSeq" id="XP_004997100.1">
    <property type="nucleotide sequence ID" value="XM_004997043.1"/>
</dbReference>
<dbReference type="GO" id="GO:0004674">
    <property type="term" value="F:protein serine/threonine kinase activity"/>
    <property type="evidence" value="ECO:0007669"/>
    <property type="project" value="UniProtKB-KW"/>
</dbReference>
<dbReference type="KEGG" id="sre:PTSG_01130"/>
<evidence type="ECO:0000313" key="2">
    <source>
        <dbReference type="Proteomes" id="UP000007799"/>
    </source>
</evidence>
<keyword evidence="1" id="KW-0808">Transferase</keyword>
<dbReference type="SUPFAM" id="SSF52540">
    <property type="entry name" value="P-loop containing nucleoside triphosphate hydrolases"/>
    <property type="match status" value="1"/>
</dbReference>
<dbReference type="OrthoDB" id="8940716at2759"/>
<dbReference type="InterPro" id="IPR027417">
    <property type="entry name" value="P-loop_NTPase"/>
</dbReference>
<dbReference type="GeneID" id="16077695"/>
<sequence>MFCPPPSIVEAGCPAIYAYLRDVEKGHELLTRSRLVFIGDGGVGKTTLKTALLMLHDIDRFDVLKEVRSTLKSSFQKYTEADFRQWVDHDLAHRDGFFDEECPRAKGITGKLWLKSTDDQLQQWFGSANTPASEDVVQRMLQAKRFLLSKGSKSSSSKDSGSPFQQLLHMPHVWTEGIDVDHWIKHAFDLWDFAGQLEFFPAHQLFMASHMAVYLLVFDASKGLEHSIARISVWLGLLQACRLSRHKQAEAVQVRLVATKTDLPSFDFELQHLHAVVQERVGSEYHLGHCCFAPRYDEHDIGDAGADFGLVALDEELATLRREGVPYVQVPTAYLSIKNCVQSMKTEQHQVWPIISVSKIDFRDKDPDLILRFLDDAGVVRRIPDDEGRCVLEPVTWLSKLMAALLHPLHGLGLTTAQAGTASTAIFVPGVSVLQAVNALEKRSIRIPQHAQDDLLPFLSSFGVCFELKRGRFTFPSLLPHHDPHSTIIESMGRLLGDAEDCVILGRRLQCAASERCLPPTCWPAVVRSLCQGLQDVTATLLHLSAGIFVAVDSNSNYLALCTTDVTEGRALDVIVVGGNKELLNFAMLTVVNTLCHEFPHVQLQKRCLKATKTMDPLGVAHPLLRRRVRSYPADTALLQATVQNSQFGTGVLARAYYQCVINSPLFERTDGGIQLHSSLWSLMLTDPRFVQEDLRSCLKHSSSEAAWPNAECSVGDLTVTSKLWKDGAFGPNAYRGRFQHSATRIVAVWAVSQPASCNPFSGLHGLPEALLRHESPKLHRTNDVLFIPTLMPAHSVPLGTSVLTQCDADNLRELIRDITNALVFLHERQVLHGSLCPEHIVCHRSQDMYRAQIAAYNLGLKPTSDAWLAPEQRAAACPHLPSREADVFAFGKLIDFIRKRGNDDSSVDHPNAFELAAADAVVYLTAENVRERPGLNKCQRPAEQGGLFLFQDHTASGVVERCLLPALELSELFQSCNDVPPSKWVLLGQEAIQSQSDFIQQWQSNPTRVTGWRQTVQAVAPKLMTKLHQQLMKVTCSPTPYDDTFPALMRCFRNVCHHPEDYDLKQLGVPQLVGPDSGLSKQQLFWFLAELFPSLFLDLHVFRVGGLPRKARDAYRQLQQYPEPIPLLKHTPSKHVIEGFTILCEARFINPSQGIGLHFKWSATGGTIDNSVVSNNDLVLTAQMSFTLPLIAAHGTSPIVITCEATHPTTQKRCTVQVMKIELDQMPGCRWCVRGPCLKDKVLLTPDVSQPGVFTYSIGSNDLRAPKKPKDPFSPFTCLREVACQDEHSTSSPTLKWQSQGTFVSDTMSQQDWKNNWSQEFEFALHFDETNGSARLIMRRGSTEQTLECGRRN</sequence>
<proteinExistence type="predicted"/>
<dbReference type="Gene3D" id="3.40.50.300">
    <property type="entry name" value="P-loop containing nucleotide triphosphate hydrolases"/>
    <property type="match status" value="1"/>
</dbReference>
<keyword evidence="2" id="KW-1185">Reference proteome</keyword>